<keyword evidence="5 6" id="KW-0472">Membrane</keyword>
<feature type="transmembrane region" description="Helical" evidence="6">
    <location>
        <begin position="882"/>
        <end position="911"/>
    </location>
</feature>
<feature type="transmembrane region" description="Helical" evidence="6">
    <location>
        <begin position="436"/>
        <end position="459"/>
    </location>
</feature>
<dbReference type="GO" id="GO:0005886">
    <property type="term" value="C:plasma membrane"/>
    <property type="evidence" value="ECO:0007669"/>
    <property type="project" value="UniProtKB-SubCell"/>
</dbReference>
<dbReference type="STRING" id="39841.SAMN05660836_00490"/>
<feature type="transmembrane region" description="Helical" evidence="6">
    <location>
        <begin position="312"/>
        <end position="329"/>
    </location>
</feature>
<organism evidence="8 9">
    <name type="scientific">Thermodesulforhabdus norvegica</name>
    <dbReference type="NCBI Taxonomy" id="39841"/>
    <lineage>
        <taxon>Bacteria</taxon>
        <taxon>Pseudomonadati</taxon>
        <taxon>Thermodesulfobacteriota</taxon>
        <taxon>Syntrophobacteria</taxon>
        <taxon>Syntrophobacterales</taxon>
        <taxon>Thermodesulforhabdaceae</taxon>
        <taxon>Thermodesulforhabdus</taxon>
    </lineage>
</organism>
<dbReference type="PROSITE" id="PS50156">
    <property type="entry name" value="SSD"/>
    <property type="match status" value="1"/>
</dbReference>
<comment type="subcellular location">
    <subcellularLocation>
        <location evidence="1">Cell membrane</location>
        <topology evidence="1">Multi-pass membrane protein</topology>
    </subcellularLocation>
</comment>
<evidence type="ECO:0000256" key="2">
    <source>
        <dbReference type="ARBA" id="ARBA00022475"/>
    </source>
</evidence>
<dbReference type="InterPro" id="IPR004869">
    <property type="entry name" value="MMPL_dom"/>
</dbReference>
<dbReference type="PANTHER" id="PTHR33406">
    <property type="entry name" value="MEMBRANE PROTEIN MJ1562-RELATED"/>
    <property type="match status" value="1"/>
</dbReference>
<dbReference type="SUPFAM" id="SSF82866">
    <property type="entry name" value="Multidrug efflux transporter AcrB transmembrane domain"/>
    <property type="match status" value="2"/>
</dbReference>
<dbReference type="AlphaFoldDB" id="A0A1I4RAF9"/>
<evidence type="ECO:0000313" key="8">
    <source>
        <dbReference type="EMBL" id="SFM48960.1"/>
    </source>
</evidence>
<keyword evidence="4 6" id="KW-1133">Transmembrane helix</keyword>
<dbReference type="Pfam" id="PF03176">
    <property type="entry name" value="MMPL"/>
    <property type="match status" value="1"/>
</dbReference>
<feature type="transmembrane region" description="Helical" evidence="6">
    <location>
        <begin position="20"/>
        <end position="43"/>
    </location>
</feature>
<dbReference type="RefSeq" id="WP_093393207.1">
    <property type="nucleotide sequence ID" value="NZ_FOUU01000001.1"/>
</dbReference>
<dbReference type="InterPro" id="IPR000731">
    <property type="entry name" value="SSD"/>
</dbReference>
<accession>A0A1I4RAF9</accession>
<keyword evidence="3 6" id="KW-0812">Transmembrane</keyword>
<dbReference type="Gene3D" id="1.20.1640.10">
    <property type="entry name" value="Multidrug efflux transporter AcrB transmembrane domain"/>
    <property type="match status" value="2"/>
</dbReference>
<gene>
    <name evidence="8" type="ORF">SAMN05660836_00490</name>
</gene>
<reference evidence="9" key="1">
    <citation type="submission" date="2016-10" db="EMBL/GenBank/DDBJ databases">
        <authorList>
            <person name="Varghese N."/>
            <person name="Submissions S."/>
        </authorList>
    </citation>
    <scope>NUCLEOTIDE SEQUENCE [LARGE SCALE GENOMIC DNA]</scope>
    <source>
        <strain evidence="9">DSM 9990</strain>
    </source>
</reference>
<feature type="transmembrane region" description="Helical" evidence="6">
    <location>
        <begin position="764"/>
        <end position="782"/>
    </location>
</feature>
<evidence type="ECO:0000259" key="7">
    <source>
        <dbReference type="PROSITE" id="PS50156"/>
    </source>
</evidence>
<keyword evidence="9" id="KW-1185">Reference proteome</keyword>
<keyword evidence="2" id="KW-1003">Cell membrane</keyword>
<feature type="transmembrane region" description="Helical" evidence="6">
    <location>
        <begin position="336"/>
        <end position="355"/>
    </location>
</feature>
<feature type="transmembrane region" description="Helical" evidence="6">
    <location>
        <begin position="410"/>
        <end position="430"/>
    </location>
</feature>
<dbReference type="Proteomes" id="UP000199611">
    <property type="component" value="Unassembled WGS sequence"/>
</dbReference>
<dbReference type="Pfam" id="PF02355">
    <property type="entry name" value="SecD_SecF_C"/>
    <property type="match status" value="1"/>
</dbReference>
<feature type="transmembrane region" description="Helical" evidence="6">
    <location>
        <begin position="789"/>
        <end position="811"/>
    </location>
</feature>
<evidence type="ECO:0000313" key="9">
    <source>
        <dbReference type="Proteomes" id="UP000199611"/>
    </source>
</evidence>
<dbReference type="InterPro" id="IPR048634">
    <property type="entry name" value="SecD_SecF_C"/>
</dbReference>
<dbReference type="OrthoDB" id="49344at2"/>
<evidence type="ECO:0000256" key="5">
    <source>
        <dbReference type="ARBA" id="ARBA00023136"/>
    </source>
</evidence>
<evidence type="ECO:0000256" key="6">
    <source>
        <dbReference type="SAM" id="Phobius"/>
    </source>
</evidence>
<sequence>MKNLFEGLSGYLSRLSLWSLSHPGTVFLSALLIAFVSIAYTALRLDFKTSRNDLVASSEPAVQRFEEISEDFGRLTNVIVVVEGKDLEQMKNFARLLAERLKQEPQYFGNILYRINTETLEGKKLLFLSPEDLQNLKDKLEEYGELIEELAFEPSLATIFQYVNQKISEATVSHLVGEFLGKGEGKENKQENAETTRKPVDLSFLRELLTEMRLSLEPGYQFHSPWDTFFKASKKFSYDGFLVSDDERFLYITLEARSQADGFTKKKAALDRLRWHIKELRKKGFEDLSVGVTGGVALATDEMVQAMKDTQLATAVAAIGIALLFMIVFHQVYNPLMVVTTLVISIAWTLGWLTLTVGSLNILSVAFVPILMGLGVDFGIHLVARYSEERQKGADVVESMKISADHTGRAITVGAITTALAFFSLMLARFRGIQELGFIAGSGVLLALVATFTVFPAMLKMVESRSNPGTGHATALRINISSEKLVTGHSKLILLIWGVLTVCALAGLSRVRFDYNLLKLQARGTESVVWEEKIIGESGRSSWFAVTTARDLVELRKKHRAFEELPSVRKVDSLADMLPEDQNVRISLVRDLAPYVPNIELEEINPSGDDPAELLDILEKIKFKLRSDTRWDPTRKPDDREIESTREALILAIEGLKKRLESMETVKSLHAFEKKLFDDFLTKFTLLKNNVNPPGPIEEKDIPPELLARFKGKSGRYLLQIYSRENIWEKEHMENFVKELETVDPSVTGSPVVGYIAISTMQQGYIEGSIYALCVIFVVIIATFRRISLALVSCIPLAGTIVLMLGLMGWTGIPFNLANLITLPLILGIAVDDGVHIMHRYSEKQGDLHETFSGGLTRAVSLTSWTTMIGFGSLMLAHHYGIFTLGLLVTVSVGIAWILSLFGLPAILQILSKGGTETR</sequence>
<evidence type="ECO:0000256" key="3">
    <source>
        <dbReference type="ARBA" id="ARBA00022692"/>
    </source>
</evidence>
<evidence type="ECO:0000256" key="1">
    <source>
        <dbReference type="ARBA" id="ARBA00004651"/>
    </source>
</evidence>
<feature type="transmembrane region" description="Helical" evidence="6">
    <location>
        <begin position="817"/>
        <end position="835"/>
    </location>
</feature>
<feature type="transmembrane region" description="Helical" evidence="6">
    <location>
        <begin position="492"/>
        <end position="511"/>
    </location>
</feature>
<feature type="domain" description="SSD" evidence="7">
    <location>
        <begin position="370"/>
        <end position="461"/>
    </location>
</feature>
<evidence type="ECO:0000256" key="4">
    <source>
        <dbReference type="ARBA" id="ARBA00022989"/>
    </source>
</evidence>
<name>A0A1I4RAF9_9BACT</name>
<proteinExistence type="predicted"/>
<protein>
    <recommendedName>
        <fullName evidence="7">SSD domain-containing protein</fullName>
    </recommendedName>
</protein>
<feature type="transmembrane region" description="Helical" evidence="6">
    <location>
        <begin position="856"/>
        <end position="876"/>
    </location>
</feature>
<dbReference type="PANTHER" id="PTHR33406:SF13">
    <property type="entry name" value="MEMBRANE PROTEIN YDFJ"/>
    <property type="match status" value="1"/>
</dbReference>
<dbReference type="InterPro" id="IPR050545">
    <property type="entry name" value="Mycobact_MmpL"/>
</dbReference>
<dbReference type="EMBL" id="FOUU01000001">
    <property type="protein sequence ID" value="SFM48960.1"/>
    <property type="molecule type" value="Genomic_DNA"/>
</dbReference>
<feature type="transmembrane region" description="Helical" evidence="6">
    <location>
        <begin position="361"/>
        <end position="384"/>
    </location>
</feature>